<keyword evidence="5" id="KW-0175">Coiled coil</keyword>
<evidence type="ECO:0000313" key="8">
    <source>
        <dbReference type="EMBL" id="MDB9540303.1"/>
    </source>
</evidence>
<dbReference type="PROSITE" id="PS51192">
    <property type="entry name" value="HELICASE_ATP_BIND_1"/>
    <property type="match status" value="1"/>
</dbReference>
<dbReference type="RefSeq" id="WP_271733500.1">
    <property type="nucleotide sequence ID" value="NZ_JANQDP010000137.1"/>
</dbReference>
<dbReference type="SMART" id="SM00487">
    <property type="entry name" value="DEXDc"/>
    <property type="match status" value="1"/>
</dbReference>
<dbReference type="Gene3D" id="3.40.50.10810">
    <property type="entry name" value="Tandem AAA-ATPase domain"/>
    <property type="match status" value="1"/>
</dbReference>
<dbReference type="InterPro" id="IPR006935">
    <property type="entry name" value="Helicase/UvrB_N"/>
</dbReference>
<dbReference type="SUPFAM" id="SSF52540">
    <property type="entry name" value="P-loop containing nucleoside triphosphate hydrolases"/>
    <property type="match status" value="2"/>
</dbReference>
<dbReference type="Proteomes" id="UP001212499">
    <property type="component" value="Unassembled WGS sequence"/>
</dbReference>
<proteinExistence type="predicted"/>
<dbReference type="InterPro" id="IPR027417">
    <property type="entry name" value="P-loop_NTPase"/>
</dbReference>
<evidence type="ECO:0000259" key="6">
    <source>
        <dbReference type="PROSITE" id="PS51192"/>
    </source>
</evidence>
<keyword evidence="9" id="KW-1185">Reference proteome</keyword>
<organism evidence="8 9">
    <name type="scientific">Anabaenopsis arnoldii</name>
    <dbReference type="NCBI Taxonomy" id="2152938"/>
    <lineage>
        <taxon>Bacteria</taxon>
        <taxon>Bacillati</taxon>
        <taxon>Cyanobacteriota</taxon>
        <taxon>Cyanophyceae</taxon>
        <taxon>Nostocales</taxon>
        <taxon>Nodulariaceae</taxon>
        <taxon>Anabaenopsis</taxon>
    </lineage>
</organism>
<evidence type="ECO:0000256" key="3">
    <source>
        <dbReference type="ARBA" id="ARBA00022806"/>
    </source>
</evidence>
<feature type="domain" description="Helicase ATP-binding" evidence="6">
    <location>
        <begin position="168"/>
        <end position="317"/>
    </location>
</feature>
<feature type="coiled-coil region" evidence="5">
    <location>
        <begin position="1039"/>
        <end position="1066"/>
    </location>
</feature>
<dbReference type="Pfam" id="PF04851">
    <property type="entry name" value="ResIII"/>
    <property type="match status" value="1"/>
</dbReference>
<dbReference type="SMART" id="SM00490">
    <property type="entry name" value="HELICc"/>
    <property type="match status" value="1"/>
</dbReference>
<evidence type="ECO:0000256" key="5">
    <source>
        <dbReference type="SAM" id="Coils"/>
    </source>
</evidence>
<reference evidence="8 9" key="1">
    <citation type="submission" date="2023-01" db="EMBL/GenBank/DDBJ databases">
        <title>Genomes from the Australian National Cyanobacteria Reference Collection.</title>
        <authorList>
            <person name="Willis A."/>
            <person name="Lee E.M.F."/>
        </authorList>
    </citation>
    <scope>NUCLEOTIDE SEQUENCE [LARGE SCALE GENOMIC DNA]</scope>
    <source>
        <strain evidence="8 9">CS-1033</strain>
    </source>
</reference>
<evidence type="ECO:0000256" key="4">
    <source>
        <dbReference type="ARBA" id="ARBA00022840"/>
    </source>
</evidence>
<feature type="domain" description="Helicase C-terminal" evidence="7">
    <location>
        <begin position="559"/>
        <end position="727"/>
    </location>
</feature>
<dbReference type="InterPro" id="IPR038718">
    <property type="entry name" value="SNF2-like_sf"/>
</dbReference>
<sequence>MIEVGSLVQSQQNYLGVGKVTEISQPNVMVEYFCSGGQRLQKTLPLDSLSQVRLQPQTRCYISLPTQDTWLIGRICNWDEDTEMYQIDLPDKKTTIATEQEIYVRCNIPITDPIETLAMKGHETPYFHDRRLTFVKSLIQQRAVSHGMRGLISANIELYPHQVEVVRRVLEDPIQRYLLADEVGLGKTIEAGAILRQFLLDEPKKGAVVLVPQYLLPQWQTELEHKFYISHFGKRVVVLAVEDIHRINQKANIGCLILDEAHHIAAMATSRDAAMRQRFESCKNLAHKSDRLLLLSATPVLNHEQNFLAMLHLLDPITYKLNDLPGFRARVQNCREIGRVLLGLTGGANNVDVLTTHLQELRNLLAEDEYVINLLNNLENCLKAQSAQKDEIIRAIRTHVSETYRLHRRILRNRRAAVEDVIFDRDVTPKEEYDLDERSLDIHQLMEQWRTVAPHEQQYQRIFLLLFLASGTWLGILEQVVTTRLTGKTPPQLIPEFPENDLRILTTTPKFPGEEEILQSCLKILRQPLDEGERTENLNTVLLNQLATHFKIPSSVRRNKAELITRIQHRIRRPMPGDVLPKIVVFTSFVQSCRQIVQRLSHSFGAQTVASYQFGEPREKVAQNLTRFQNNPDCFILVCDRSGEEGLNLQFADCFIHFDMPWSPNQLEQRIGRFDRIGSKIGVQSFALIGPYLEESQHNAWYQLLKNGFGVFGQSIASLQFYVDEKLPELETALFKSSAAGLLAMIDQIQQQITAETLKISEQTALDEIDILDENTCKYFQDLDDYDANHLGIKQAIEGWMCDALGFKLVNNPNSAEIKRYQPTTRTLVSLDELKTYFANHNTEQFGSYNRRVANQNSGIKLFRTGEGLVEALVSYINWDDRGKAFALWRTDESWNATAGKEWFGFRCNYVVEANLEAVKQVLTTNKLDNYQYETLKRRVDALFPPLLETIFIDGRNHSISMVEDQSLLNILQRPYKDRKNDQSRDYNLAKERLGVIDTFVEPSQWKDFCYEARHRSRELLLQHRKFIKLYQQSAPVAKQKLNKKVQQLQLRLNRQNQDSALAEELKIEMALSAAILEGIHQPQIRLDSVGFIIVSGRNPL</sequence>
<dbReference type="InterPro" id="IPR057342">
    <property type="entry name" value="DEXDc_RapA"/>
</dbReference>
<keyword evidence="4" id="KW-0067">ATP-binding</keyword>
<dbReference type="CDD" id="cd18011">
    <property type="entry name" value="DEXDc_RapA"/>
    <property type="match status" value="1"/>
</dbReference>
<dbReference type="PANTHER" id="PTHR45766:SF6">
    <property type="entry name" value="SWI_SNF-RELATED MATRIX-ASSOCIATED ACTIN-DEPENDENT REGULATOR OF CHROMATIN SUBFAMILY A-LIKE PROTEIN 1"/>
    <property type="match status" value="1"/>
</dbReference>
<dbReference type="CDD" id="cd18793">
    <property type="entry name" value="SF2_C_SNF"/>
    <property type="match status" value="1"/>
</dbReference>
<dbReference type="EMBL" id="JAQMUH010000131">
    <property type="protein sequence ID" value="MDB9540303.1"/>
    <property type="molecule type" value="Genomic_DNA"/>
</dbReference>
<dbReference type="InterPro" id="IPR014001">
    <property type="entry name" value="Helicase_ATP-bd"/>
</dbReference>
<evidence type="ECO:0000259" key="7">
    <source>
        <dbReference type="PROSITE" id="PS51194"/>
    </source>
</evidence>
<dbReference type="NCBIfam" id="NF041062">
    <property type="entry name" value="DpdE"/>
    <property type="match status" value="1"/>
</dbReference>
<dbReference type="Pfam" id="PF00271">
    <property type="entry name" value="Helicase_C"/>
    <property type="match status" value="1"/>
</dbReference>
<dbReference type="PROSITE" id="PS51194">
    <property type="entry name" value="HELICASE_CTER"/>
    <property type="match status" value="1"/>
</dbReference>
<protein>
    <submittedName>
        <fullName evidence="8">Protein DpdE</fullName>
    </submittedName>
</protein>
<keyword evidence="2" id="KW-0378">Hydrolase</keyword>
<dbReference type="InterPro" id="IPR049730">
    <property type="entry name" value="SNF2/RAD54-like_C"/>
</dbReference>
<keyword evidence="1" id="KW-0547">Nucleotide-binding</keyword>
<evidence type="ECO:0000256" key="2">
    <source>
        <dbReference type="ARBA" id="ARBA00022801"/>
    </source>
</evidence>
<accession>A0ABT5ASK7</accession>
<gene>
    <name evidence="8" type="primary">dpdE</name>
    <name evidence="8" type="ORF">PN457_11635</name>
</gene>
<dbReference type="Gene3D" id="3.40.50.300">
    <property type="entry name" value="P-loop containing nucleotide triphosphate hydrolases"/>
    <property type="match status" value="1"/>
</dbReference>
<evidence type="ECO:0000256" key="1">
    <source>
        <dbReference type="ARBA" id="ARBA00022741"/>
    </source>
</evidence>
<dbReference type="InterPro" id="IPR001650">
    <property type="entry name" value="Helicase_C-like"/>
</dbReference>
<keyword evidence="3" id="KW-0347">Helicase</keyword>
<evidence type="ECO:0000313" key="9">
    <source>
        <dbReference type="Proteomes" id="UP001212499"/>
    </source>
</evidence>
<name>A0ABT5ASK7_9CYAN</name>
<dbReference type="PANTHER" id="PTHR45766">
    <property type="entry name" value="DNA ANNEALING HELICASE AND ENDONUCLEASE ZRANB3 FAMILY MEMBER"/>
    <property type="match status" value="1"/>
</dbReference>
<comment type="caution">
    <text evidence="8">The sequence shown here is derived from an EMBL/GenBank/DDBJ whole genome shotgun (WGS) entry which is preliminary data.</text>
</comment>